<organism evidence="1 2">
    <name type="scientific">Prevotella melaninogenica DNF00666</name>
    <dbReference type="NCBI Taxonomy" id="1401073"/>
    <lineage>
        <taxon>Bacteria</taxon>
        <taxon>Pseudomonadati</taxon>
        <taxon>Bacteroidota</taxon>
        <taxon>Bacteroidia</taxon>
        <taxon>Bacteroidales</taxon>
        <taxon>Prevotellaceae</taxon>
        <taxon>Prevotella</taxon>
    </lineage>
</organism>
<reference evidence="1 2" key="1">
    <citation type="submission" date="2014-07" db="EMBL/GenBank/DDBJ databases">
        <authorList>
            <person name="McCorrison J."/>
            <person name="Sanka R."/>
            <person name="Torralba M."/>
            <person name="Gillis M."/>
            <person name="Haft D.H."/>
            <person name="Methe B."/>
            <person name="Sutton G."/>
            <person name="Nelson K.E."/>
        </authorList>
    </citation>
    <scope>NUCLEOTIDE SEQUENCE [LARGE SCALE GENOMIC DNA]</scope>
    <source>
        <strain evidence="1 2">DNF00666</strain>
    </source>
</reference>
<evidence type="ECO:0000313" key="1">
    <source>
        <dbReference type="EMBL" id="KGF51108.1"/>
    </source>
</evidence>
<dbReference type="Proteomes" id="UP000029578">
    <property type="component" value="Unassembled WGS sequence"/>
</dbReference>
<gene>
    <name evidence="1" type="ORF">HMPREF0661_03875</name>
</gene>
<proteinExistence type="predicted"/>
<sequence length="65" mass="6909">MKKEFEIQEFVDKLEMTVLTEENSILLDGMVGTSGSNTVFCNTDSSCNEGNNCHGGNCIAGCGGK</sequence>
<evidence type="ECO:0000313" key="2">
    <source>
        <dbReference type="Proteomes" id="UP000029578"/>
    </source>
</evidence>
<dbReference type="RefSeq" id="WP_036863266.1">
    <property type="nucleotide sequence ID" value="NZ_JRNS01000232.1"/>
</dbReference>
<dbReference type="AlphaFoldDB" id="A0A096AVJ1"/>
<protein>
    <submittedName>
        <fullName evidence="1">Uncharacterized protein</fullName>
    </submittedName>
</protein>
<name>A0A096AVJ1_9BACT</name>
<dbReference type="EMBL" id="JRNS01000232">
    <property type="protein sequence ID" value="KGF51108.1"/>
    <property type="molecule type" value="Genomic_DNA"/>
</dbReference>
<comment type="caution">
    <text evidence="1">The sequence shown here is derived from an EMBL/GenBank/DDBJ whole genome shotgun (WGS) entry which is preliminary data.</text>
</comment>
<accession>A0A096AVJ1</accession>